<evidence type="ECO:0000256" key="1">
    <source>
        <dbReference type="ARBA" id="ARBA00022737"/>
    </source>
</evidence>
<keyword evidence="1" id="KW-0677">Repeat</keyword>
<dbReference type="Proteomes" id="UP000023152">
    <property type="component" value="Unassembled WGS sequence"/>
</dbReference>
<feature type="compositionally biased region" description="Low complexity" evidence="2">
    <location>
        <begin position="161"/>
        <end position="181"/>
    </location>
</feature>
<dbReference type="AlphaFoldDB" id="X6N1N4"/>
<dbReference type="InterPro" id="IPR052201">
    <property type="entry name" value="LRR-containing_regulator"/>
</dbReference>
<dbReference type="SUPFAM" id="SSF52047">
    <property type="entry name" value="RNI-like"/>
    <property type="match status" value="1"/>
</dbReference>
<dbReference type="Pfam" id="PF13516">
    <property type="entry name" value="LRR_6"/>
    <property type="match status" value="6"/>
</dbReference>
<protein>
    <submittedName>
        <fullName evidence="3">Uncharacterized protein</fullName>
    </submittedName>
</protein>
<dbReference type="PANTHER" id="PTHR24111">
    <property type="entry name" value="LEUCINE-RICH REPEAT-CONTAINING PROTEIN 34"/>
    <property type="match status" value="1"/>
</dbReference>
<gene>
    <name evidence="3" type="ORF">RFI_17258</name>
</gene>
<feature type="compositionally biased region" description="Basic and acidic residues" evidence="2">
    <location>
        <begin position="146"/>
        <end position="159"/>
    </location>
</feature>
<name>X6N1N4_RETFI</name>
<feature type="region of interest" description="Disordered" evidence="2">
    <location>
        <begin position="91"/>
        <end position="192"/>
    </location>
</feature>
<evidence type="ECO:0000313" key="4">
    <source>
        <dbReference type="Proteomes" id="UP000023152"/>
    </source>
</evidence>
<dbReference type="EMBL" id="ASPP01013095">
    <property type="protein sequence ID" value="ETO19961.1"/>
    <property type="molecule type" value="Genomic_DNA"/>
</dbReference>
<dbReference type="OrthoDB" id="120976at2759"/>
<evidence type="ECO:0000313" key="3">
    <source>
        <dbReference type="EMBL" id="ETO19961.1"/>
    </source>
</evidence>
<organism evidence="3 4">
    <name type="scientific">Reticulomyxa filosa</name>
    <dbReference type="NCBI Taxonomy" id="46433"/>
    <lineage>
        <taxon>Eukaryota</taxon>
        <taxon>Sar</taxon>
        <taxon>Rhizaria</taxon>
        <taxon>Retaria</taxon>
        <taxon>Foraminifera</taxon>
        <taxon>Monothalamids</taxon>
        <taxon>Reticulomyxidae</taxon>
        <taxon>Reticulomyxa</taxon>
    </lineage>
</organism>
<reference evidence="3 4" key="1">
    <citation type="journal article" date="2013" name="Curr. Biol.">
        <title>The Genome of the Foraminiferan Reticulomyxa filosa.</title>
        <authorList>
            <person name="Glockner G."/>
            <person name="Hulsmann N."/>
            <person name="Schleicher M."/>
            <person name="Noegel A.A."/>
            <person name="Eichinger L."/>
            <person name="Gallinger C."/>
            <person name="Pawlowski J."/>
            <person name="Sierra R."/>
            <person name="Euteneuer U."/>
            <person name="Pillet L."/>
            <person name="Moustafa A."/>
            <person name="Platzer M."/>
            <person name="Groth M."/>
            <person name="Szafranski K."/>
            <person name="Schliwa M."/>
        </authorList>
    </citation>
    <scope>NUCLEOTIDE SEQUENCE [LARGE SCALE GENOMIC DNA]</scope>
</reference>
<dbReference type="PANTHER" id="PTHR24111:SF0">
    <property type="entry name" value="LEUCINE-RICH REPEAT-CONTAINING PROTEIN"/>
    <property type="match status" value="1"/>
</dbReference>
<sequence length="519" mass="58266">MSGLLCHSKTYKKACVLTVLKHCFHNTEYMPYNRNFYMIINYKMLSNLIYYSPYYQKRALGAIQKKNICTGEKDLALYILAFVEDLQDLNKKPEQGKNKTNKQKPEMSAQGNRDRELDPVQAAADEAEGDNNKNENENENETQNKGTKEKTRKGSKDSEDGSTTHNNNSNTTGGVTTNGNNEKNKGRQEQNEKAKLQILREVFAQVSKNGKLDKSMLPPSVCRSECMKLWRQILTTEPIKGIKILKLRWCAIQSPGAKVLADGLINSCMHSLEILDLMGNEIGVSGTRAIAGLLAPGIDLDSFQVTDVRSVLAGFEGRERIGCLKALNLSYNCTSDAGCGYLGKAICISNTIRRLSLENCEISDNGCKYLRRGIERNNTLTHLNIAANRFGDLGAREIQTFLLRNNSLQKLDISRNRLGAQRTMDIAKGFFFACFGCYTNIYCKQQLEGLTMNHSLKTLRMNINRTGARGAQVLAKMLINNHTLEELELSYNEIFNDGVQVLAQGLIQNHGLKRLVLWY</sequence>
<feature type="non-terminal residue" evidence="3">
    <location>
        <position position="519"/>
    </location>
</feature>
<evidence type="ECO:0000256" key="2">
    <source>
        <dbReference type="SAM" id="MobiDB-lite"/>
    </source>
</evidence>
<accession>X6N1N4</accession>
<dbReference type="Gene3D" id="3.80.10.10">
    <property type="entry name" value="Ribonuclease Inhibitor"/>
    <property type="match status" value="3"/>
</dbReference>
<dbReference type="InterPro" id="IPR001611">
    <property type="entry name" value="Leu-rich_rpt"/>
</dbReference>
<dbReference type="InterPro" id="IPR032675">
    <property type="entry name" value="LRR_dom_sf"/>
</dbReference>
<keyword evidence="4" id="KW-1185">Reference proteome</keyword>
<proteinExistence type="predicted"/>
<dbReference type="SMART" id="SM00368">
    <property type="entry name" value="LRR_RI"/>
    <property type="match status" value="8"/>
</dbReference>
<feature type="compositionally biased region" description="Basic and acidic residues" evidence="2">
    <location>
        <begin position="182"/>
        <end position="192"/>
    </location>
</feature>
<comment type="caution">
    <text evidence="3">The sequence shown here is derived from an EMBL/GenBank/DDBJ whole genome shotgun (WGS) entry which is preliminary data.</text>
</comment>